<protein>
    <recommendedName>
        <fullName evidence="8">uS12 prolyl 3-hydroxylase</fullName>
    </recommendedName>
</protein>
<accession>A0AAN7P690</accession>
<evidence type="ECO:0000313" key="12">
    <source>
        <dbReference type="Proteomes" id="UP001353858"/>
    </source>
</evidence>
<dbReference type="GO" id="GO:0031418">
    <property type="term" value="F:L-ascorbic acid binding"/>
    <property type="evidence" value="ECO:0007669"/>
    <property type="project" value="UniProtKB-KW"/>
</dbReference>
<evidence type="ECO:0000313" key="11">
    <source>
        <dbReference type="EMBL" id="KAK4876056.1"/>
    </source>
</evidence>
<evidence type="ECO:0000256" key="6">
    <source>
        <dbReference type="ARBA" id="ARBA00023002"/>
    </source>
</evidence>
<dbReference type="GO" id="GO:0031543">
    <property type="term" value="F:peptidyl-proline dioxygenase activity"/>
    <property type="evidence" value="ECO:0007669"/>
    <property type="project" value="UniProtKB-ARBA"/>
</dbReference>
<dbReference type="InterPro" id="IPR005123">
    <property type="entry name" value="Oxoglu/Fe-dep_dioxygenase_dom"/>
</dbReference>
<dbReference type="Pfam" id="PF10637">
    <property type="entry name" value="Ofd1_CTDD"/>
    <property type="match status" value="1"/>
</dbReference>
<comment type="caution">
    <text evidence="11">The sequence shown here is derived from an EMBL/GenBank/DDBJ whole genome shotgun (WGS) entry which is preliminary data.</text>
</comment>
<proteinExistence type="inferred from homology"/>
<organism evidence="11 12">
    <name type="scientific">Aquatica leii</name>
    <dbReference type="NCBI Taxonomy" id="1421715"/>
    <lineage>
        <taxon>Eukaryota</taxon>
        <taxon>Metazoa</taxon>
        <taxon>Ecdysozoa</taxon>
        <taxon>Arthropoda</taxon>
        <taxon>Hexapoda</taxon>
        <taxon>Insecta</taxon>
        <taxon>Pterygota</taxon>
        <taxon>Neoptera</taxon>
        <taxon>Endopterygota</taxon>
        <taxon>Coleoptera</taxon>
        <taxon>Polyphaga</taxon>
        <taxon>Elateriformia</taxon>
        <taxon>Elateroidea</taxon>
        <taxon>Lampyridae</taxon>
        <taxon>Luciolinae</taxon>
        <taxon>Aquatica</taxon>
    </lineage>
</organism>
<gene>
    <name evidence="11" type="ORF">RN001_012478</name>
</gene>
<dbReference type="GO" id="GO:0005737">
    <property type="term" value="C:cytoplasm"/>
    <property type="evidence" value="ECO:0007669"/>
    <property type="project" value="TreeGrafter"/>
</dbReference>
<keyword evidence="4" id="KW-0847">Vitamin C</keyword>
<dbReference type="PROSITE" id="PS51471">
    <property type="entry name" value="FE2OG_OXY"/>
    <property type="match status" value="1"/>
</dbReference>
<evidence type="ECO:0000259" key="10">
    <source>
        <dbReference type="PROSITE" id="PS51471"/>
    </source>
</evidence>
<keyword evidence="12" id="KW-1185">Reference proteome</keyword>
<dbReference type="PANTHER" id="PTHR12117:SF0">
    <property type="entry name" value="PROLYL 3-HYDROXYLASE OGFOD1"/>
    <property type="match status" value="1"/>
</dbReference>
<evidence type="ECO:0000256" key="1">
    <source>
        <dbReference type="ARBA" id="ARBA00001961"/>
    </source>
</evidence>
<dbReference type="Gene3D" id="2.60.120.620">
    <property type="entry name" value="q2cbj1_9rhob like domain"/>
    <property type="match status" value="2"/>
</dbReference>
<evidence type="ECO:0000256" key="5">
    <source>
        <dbReference type="ARBA" id="ARBA00022964"/>
    </source>
</evidence>
<dbReference type="InterPro" id="IPR019601">
    <property type="entry name" value="Oxoglutarate/Fe-dep_Oase_C"/>
</dbReference>
<comment type="similarity">
    <text evidence="2">Belongs to the TPA1 family.</text>
</comment>
<comment type="cofactor">
    <cofactor evidence="1">
        <name>L-ascorbate</name>
        <dbReference type="ChEBI" id="CHEBI:38290"/>
    </cofactor>
</comment>
<name>A0AAN7P690_9COLE</name>
<dbReference type="AlphaFoldDB" id="A0AAN7P690"/>
<dbReference type="InterPro" id="IPR006620">
    <property type="entry name" value="Pro_4_hyd_alph"/>
</dbReference>
<evidence type="ECO:0000256" key="7">
    <source>
        <dbReference type="ARBA" id="ARBA00023004"/>
    </source>
</evidence>
<comment type="catalytic activity">
    <reaction evidence="9">
        <text>[ribosomal protein uS12]-L-proline + 2-oxoglutarate + O2 = [ribosomal protein uS12]-(3S)-3-hydroxy-L-proline + succinate + CO2</text>
        <dbReference type="Rhea" id="RHEA:54156"/>
        <dbReference type="Rhea" id="RHEA-COMP:13816"/>
        <dbReference type="Rhea" id="RHEA-COMP:13818"/>
        <dbReference type="ChEBI" id="CHEBI:15379"/>
        <dbReference type="ChEBI" id="CHEBI:16526"/>
        <dbReference type="ChEBI" id="CHEBI:16810"/>
        <dbReference type="ChEBI" id="CHEBI:30031"/>
        <dbReference type="ChEBI" id="CHEBI:50342"/>
        <dbReference type="ChEBI" id="CHEBI:85428"/>
    </reaction>
</comment>
<evidence type="ECO:0000256" key="8">
    <source>
        <dbReference type="ARBA" id="ARBA00029938"/>
    </source>
</evidence>
<evidence type="ECO:0000256" key="2">
    <source>
        <dbReference type="ARBA" id="ARBA00007443"/>
    </source>
</evidence>
<dbReference type="InterPro" id="IPR039558">
    <property type="entry name" value="TPA1/OFD1_N"/>
</dbReference>
<reference evidence="12" key="1">
    <citation type="submission" date="2023-01" db="EMBL/GenBank/DDBJ databases">
        <title>Key to firefly adult light organ development and bioluminescence: homeobox transcription factors regulate luciferase expression and transportation to peroxisome.</title>
        <authorList>
            <person name="Fu X."/>
        </authorList>
    </citation>
    <scope>NUCLEOTIDE SEQUENCE [LARGE SCALE GENOMIC DNA]</scope>
</reference>
<dbReference type="Proteomes" id="UP001353858">
    <property type="component" value="Unassembled WGS sequence"/>
</dbReference>
<keyword evidence="6" id="KW-0560">Oxidoreductase</keyword>
<evidence type="ECO:0000256" key="9">
    <source>
        <dbReference type="ARBA" id="ARBA00047444"/>
    </source>
</evidence>
<keyword evidence="5" id="KW-0223">Dioxygenase</keyword>
<sequence length="507" mass="59050">MEQYCGCSTSEESVDQTEDDVVVSIPLDGKNLVKGYFFKDSINLEPTAKIQKISLSLRQELTTDEFKDKFQTGWTTGTSFNSQEVELITDPFKVCVVKDVLENKEILNKVIEEFYEINWNKRSLDLYEFFQSVDLKKLTFPNIGILYDFLKNEVKPWIETLIGAELKSISATCSLYGHTDYLLVHDDQQEDRLIAFVLYFTGPREWSNVNGGALQLYSKDERGEPLFPIRDIFPSDNQFVFFQVTNDSYHQVAEVLTRDDCRMTINGWFHTSAPLTLNTPPYIAPDFGLFSNFNFEPRDLDIDFESWINSDYLDLGTAQYIQQQIEEESEISLQNFIMEAAWDQILSEIQSTTLEWSRVGPPNRRRYEILYEENATTVLKDLINLFSSLQMFHMLKHYTDLDLKTFRYELQRWGPECYSLLSDYDWLSKNELDLILYLGPNDLSESVVGGRTIYVSMEEEIQHALITVDPCENNLNIVFRDSARITKYVSQSSRVHTFYILIFSYSE</sequence>
<dbReference type="PANTHER" id="PTHR12117">
    <property type="entry name" value="HISTONE ACETYLTRANSFERASE COMPLEX"/>
    <property type="match status" value="1"/>
</dbReference>
<feature type="domain" description="Fe2OG dioxygenase" evidence="10">
    <location>
        <begin position="167"/>
        <end position="271"/>
    </location>
</feature>
<keyword evidence="3" id="KW-0479">Metal-binding</keyword>
<dbReference type="Pfam" id="PF13661">
    <property type="entry name" value="2OG-FeII_Oxy_4"/>
    <property type="match status" value="1"/>
</dbReference>
<evidence type="ECO:0000256" key="3">
    <source>
        <dbReference type="ARBA" id="ARBA00022723"/>
    </source>
</evidence>
<keyword evidence="7" id="KW-0408">Iron</keyword>
<dbReference type="GO" id="GO:0005506">
    <property type="term" value="F:iron ion binding"/>
    <property type="evidence" value="ECO:0007669"/>
    <property type="project" value="InterPro"/>
</dbReference>
<dbReference type="SMART" id="SM00702">
    <property type="entry name" value="P4Hc"/>
    <property type="match status" value="1"/>
</dbReference>
<dbReference type="GO" id="GO:0006449">
    <property type="term" value="P:regulation of translational termination"/>
    <property type="evidence" value="ECO:0007669"/>
    <property type="project" value="TreeGrafter"/>
</dbReference>
<evidence type="ECO:0000256" key="4">
    <source>
        <dbReference type="ARBA" id="ARBA00022896"/>
    </source>
</evidence>
<dbReference type="InterPro" id="IPR051842">
    <property type="entry name" value="uS12_prolyl_hydroxylase"/>
</dbReference>
<dbReference type="EMBL" id="JARPUR010000005">
    <property type="protein sequence ID" value="KAK4876056.1"/>
    <property type="molecule type" value="Genomic_DNA"/>
</dbReference>